<feature type="binding site" evidence="8">
    <location>
        <position position="14"/>
    </location>
    <ligand>
        <name>[4Fe-4S] cluster</name>
        <dbReference type="ChEBI" id="CHEBI:49883"/>
        <label>1</label>
    </ligand>
</feature>
<comment type="function">
    <text evidence="8">Catalyzes the methylthiolation of an aspartic acid residue of ribosomal protein uS12.</text>
</comment>
<name>A0ABW8AMN9_9ACTN</name>
<dbReference type="InterPro" id="IPR023404">
    <property type="entry name" value="rSAM_horseshoe"/>
</dbReference>
<dbReference type="SUPFAM" id="SSF102114">
    <property type="entry name" value="Radical SAM enzymes"/>
    <property type="match status" value="1"/>
</dbReference>
<dbReference type="InterPro" id="IPR005840">
    <property type="entry name" value="Ribosomal_uS12_MeSTrfase_RimO"/>
</dbReference>
<dbReference type="PROSITE" id="PS50926">
    <property type="entry name" value="TRAM"/>
    <property type="match status" value="1"/>
</dbReference>
<feature type="binding site" evidence="8">
    <location>
        <position position="199"/>
    </location>
    <ligand>
        <name>[4Fe-4S] cluster</name>
        <dbReference type="ChEBI" id="CHEBI:49883"/>
        <label>2</label>
        <note>4Fe-4S-S-AdoMet</note>
    </ligand>
</feature>
<comment type="caution">
    <text evidence="12">The sequence shown here is derived from an EMBL/GenBank/DDBJ whole genome shotgun (WGS) entry which is preliminary data.</text>
</comment>
<dbReference type="Gene3D" id="3.80.30.20">
    <property type="entry name" value="tm_1862 like domain"/>
    <property type="match status" value="1"/>
</dbReference>
<dbReference type="InterPro" id="IPR020612">
    <property type="entry name" value="Methylthiotransferase_CS"/>
</dbReference>
<dbReference type="Pfam" id="PF18693">
    <property type="entry name" value="TRAM_2"/>
    <property type="match status" value="1"/>
</dbReference>
<dbReference type="NCBIfam" id="TIGR00089">
    <property type="entry name" value="MiaB/RimO family radical SAM methylthiotransferase"/>
    <property type="match status" value="1"/>
</dbReference>
<feature type="domain" description="MTTase N-terminal" evidence="10">
    <location>
        <begin position="5"/>
        <end position="122"/>
    </location>
</feature>
<keyword evidence="12" id="KW-0687">Ribonucleoprotein</keyword>
<dbReference type="EC" id="2.8.4.4" evidence="8"/>
<evidence type="ECO:0000259" key="11">
    <source>
        <dbReference type="PROSITE" id="PS51918"/>
    </source>
</evidence>
<dbReference type="InterPro" id="IPR006638">
    <property type="entry name" value="Elp3/MiaA/NifB-like_rSAM"/>
</dbReference>
<evidence type="ECO:0000259" key="10">
    <source>
        <dbReference type="PROSITE" id="PS51449"/>
    </source>
</evidence>
<protein>
    <recommendedName>
        <fullName evidence="8">Ribosomal protein uS12 methylthiotransferase RimO</fullName>
        <shortName evidence="8">uS12 MTTase</shortName>
        <shortName evidence="8">uS12 methylthiotransferase</shortName>
        <ecNumber evidence="8">2.8.4.4</ecNumber>
    </recommendedName>
    <alternativeName>
        <fullName evidence="8">Ribosomal protein uS12 (aspartate-C(3))-methylthiotransferase</fullName>
    </alternativeName>
    <alternativeName>
        <fullName evidence="8">Ribosome maturation factor RimO</fullName>
    </alternativeName>
</protein>
<feature type="binding site" evidence="8">
    <location>
        <position position="192"/>
    </location>
    <ligand>
        <name>[4Fe-4S] cluster</name>
        <dbReference type="ChEBI" id="CHEBI:49883"/>
        <label>2</label>
        <note>4Fe-4S-S-AdoMet</note>
    </ligand>
</feature>
<keyword evidence="4 8" id="KW-0949">S-adenosyl-L-methionine</keyword>
<feature type="binding site" evidence="8">
    <location>
        <position position="85"/>
    </location>
    <ligand>
        <name>[4Fe-4S] cluster</name>
        <dbReference type="ChEBI" id="CHEBI:49883"/>
        <label>1</label>
    </ligand>
</feature>
<dbReference type="GO" id="GO:0005840">
    <property type="term" value="C:ribosome"/>
    <property type="evidence" value="ECO:0007669"/>
    <property type="project" value="UniProtKB-KW"/>
</dbReference>
<comment type="cofactor">
    <cofactor evidence="8">
        <name>[4Fe-4S] cluster</name>
        <dbReference type="ChEBI" id="CHEBI:49883"/>
    </cofactor>
    <text evidence="8">Binds 2 [4Fe-4S] clusters. One cluster is coordinated with 3 cysteines and an exchangeable S-adenosyl-L-methionine.</text>
</comment>
<evidence type="ECO:0000256" key="5">
    <source>
        <dbReference type="ARBA" id="ARBA00022723"/>
    </source>
</evidence>
<dbReference type="SFLD" id="SFLDS00029">
    <property type="entry name" value="Radical_SAM"/>
    <property type="match status" value="1"/>
</dbReference>
<dbReference type="HAMAP" id="MF_01865">
    <property type="entry name" value="MTTase_RimO"/>
    <property type="match status" value="1"/>
</dbReference>
<organism evidence="12 13">
    <name type="scientific">Spongisporangium articulatum</name>
    <dbReference type="NCBI Taxonomy" id="3362603"/>
    <lineage>
        <taxon>Bacteria</taxon>
        <taxon>Bacillati</taxon>
        <taxon>Actinomycetota</taxon>
        <taxon>Actinomycetes</taxon>
        <taxon>Kineosporiales</taxon>
        <taxon>Kineosporiaceae</taxon>
        <taxon>Spongisporangium</taxon>
    </lineage>
</organism>
<feature type="binding site" evidence="8">
    <location>
        <position position="196"/>
    </location>
    <ligand>
        <name>[4Fe-4S] cluster</name>
        <dbReference type="ChEBI" id="CHEBI:49883"/>
        <label>2</label>
        <note>4Fe-4S-S-AdoMet</note>
    </ligand>
</feature>
<dbReference type="SFLD" id="SFLDG01082">
    <property type="entry name" value="B12-binding_domain_containing"/>
    <property type="match status" value="1"/>
</dbReference>
<dbReference type="PANTHER" id="PTHR43837">
    <property type="entry name" value="RIBOSOMAL PROTEIN S12 METHYLTHIOTRANSFERASE RIMO"/>
    <property type="match status" value="1"/>
</dbReference>
<evidence type="ECO:0000256" key="8">
    <source>
        <dbReference type="HAMAP-Rule" id="MF_01865"/>
    </source>
</evidence>
<comment type="subcellular location">
    <subcellularLocation>
        <location evidence="8">Cytoplasm</location>
    </subcellularLocation>
</comment>
<dbReference type="PROSITE" id="PS01278">
    <property type="entry name" value="MTTASE_RADICAL"/>
    <property type="match status" value="1"/>
</dbReference>
<dbReference type="Pfam" id="PF04055">
    <property type="entry name" value="Radical_SAM"/>
    <property type="match status" value="1"/>
</dbReference>
<dbReference type="Pfam" id="PF00919">
    <property type="entry name" value="UPF0004"/>
    <property type="match status" value="1"/>
</dbReference>
<proteinExistence type="inferred from homology"/>
<keyword evidence="1 8" id="KW-0004">4Fe-4S</keyword>
<evidence type="ECO:0000256" key="7">
    <source>
        <dbReference type="ARBA" id="ARBA00023014"/>
    </source>
</evidence>
<dbReference type="Gene3D" id="2.40.50.140">
    <property type="entry name" value="Nucleic acid-binding proteins"/>
    <property type="match status" value="1"/>
</dbReference>
<dbReference type="InterPro" id="IPR007197">
    <property type="entry name" value="rSAM"/>
</dbReference>
<comment type="catalytic activity">
    <reaction evidence="8">
        <text>L-aspartate(89)-[ribosomal protein uS12]-hydrogen + (sulfur carrier)-SH + AH2 + 2 S-adenosyl-L-methionine = 3-methylsulfanyl-L-aspartate(89)-[ribosomal protein uS12]-hydrogen + (sulfur carrier)-H + 5'-deoxyadenosine + L-methionine + A + S-adenosyl-L-homocysteine + 2 H(+)</text>
        <dbReference type="Rhea" id="RHEA:37087"/>
        <dbReference type="Rhea" id="RHEA-COMP:10460"/>
        <dbReference type="Rhea" id="RHEA-COMP:10461"/>
        <dbReference type="Rhea" id="RHEA-COMP:14737"/>
        <dbReference type="Rhea" id="RHEA-COMP:14739"/>
        <dbReference type="ChEBI" id="CHEBI:13193"/>
        <dbReference type="ChEBI" id="CHEBI:15378"/>
        <dbReference type="ChEBI" id="CHEBI:17319"/>
        <dbReference type="ChEBI" id="CHEBI:17499"/>
        <dbReference type="ChEBI" id="CHEBI:29917"/>
        <dbReference type="ChEBI" id="CHEBI:29961"/>
        <dbReference type="ChEBI" id="CHEBI:57844"/>
        <dbReference type="ChEBI" id="CHEBI:57856"/>
        <dbReference type="ChEBI" id="CHEBI:59789"/>
        <dbReference type="ChEBI" id="CHEBI:64428"/>
        <dbReference type="ChEBI" id="CHEBI:73599"/>
        <dbReference type="EC" id="2.8.4.4"/>
    </reaction>
</comment>
<dbReference type="Proteomes" id="UP001612915">
    <property type="component" value="Unassembled WGS sequence"/>
</dbReference>
<dbReference type="SFLD" id="SFLDG01061">
    <property type="entry name" value="methylthiotransferase"/>
    <property type="match status" value="1"/>
</dbReference>
<keyword evidence="7 8" id="KW-0411">Iron-sulfur</keyword>
<evidence type="ECO:0000256" key="4">
    <source>
        <dbReference type="ARBA" id="ARBA00022691"/>
    </source>
</evidence>
<feature type="domain" description="Radical SAM core" evidence="11">
    <location>
        <begin position="178"/>
        <end position="409"/>
    </location>
</feature>
<evidence type="ECO:0000256" key="3">
    <source>
        <dbReference type="ARBA" id="ARBA00022679"/>
    </source>
</evidence>
<dbReference type="CDD" id="cd01335">
    <property type="entry name" value="Radical_SAM"/>
    <property type="match status" value="1"/>
</dbReference>
<dbReference type="InterPro" id="IPR013848">
    <property type="entry name" value="Methylthiotransferase_N"/>
</dbReference>
<dbReference type="PANTHER" id="PTHR43837:SF1">
    <property type="entry name" value="RIBOSOMAL PROTEIN US12 METHYLTHIOTRANSFERASE RIMO"/>
    <property type="match status" value="1"/>
</dbReference>
<accession>A0ABW8AMN9</accession>
<dbReference type="InterPro" id="IPR038135">
    <property type="entry name" value="Methylthiotransferase_N_sf"/>
</dbReference>
<keyword evidence="3 8" id="KW-0808">Transferase</keyword>
<evidence type="ECO:0000313" key="13">
    <source>
        <dbReference type="Proteomes" id="UP001612915"/>
    </source>
</evidence>
<reference evidence="12 13" key="1">
    <citation type="submission" date="2024-10" db="EMBL/GenBank/DDBJ databases">
        <title>The Natural Products Discovery Center: Release of the First 8490 Sequenced Strains for Exploring Actinobacteria Biosynthetic Diversity.</title>
        <authorList>
            <person name="Kalkreuter E."/>
            <person name="Kautsar S.A."/>
            <person name="Yang D."/>
            <person name="Bader C.D."/>
            <person name="Teijaro C.N."/>
            <person name="Fluegel L."/>
            <person name="Davis C.M."/>
            <person name="Simpson J.R."/>
            <person name="Lauterbach L."/>
            <person name="Steele A.D."/>
            <person name="Gui C."/>
            <person name="Meng S."/>
            <person name="Li G."/>
            <person name="Viehrig K."/>
            <person name="Ye F."/>
            <person name="Su P."/>
            <person name="Kiefer A.F."/>
            <person name="Nichols A."/>
            <person name="Cepeda A.J."/>
            <person name="Yan W."/>
            <person name="Fan B."/>
            <person name="Jiang Y."/>
            <person name="Adhikari A."/>
            <person name="Zheng C.-J."/>
            <person name="Schuster L."/>
            <person name="Cowan T.M."/>
            <person name="Smanski M.J."/>
            <person name="Chevrette M.G."/>
            <person name="De Carvalho L.P.S."/>
            <person name="Shen B."/>
        </authorList>
    </citation>
    <scope>NUCLEOTIDE SEQUENCE [LARGE SCALE GENOMIC DNA]</scope>
    <source>
        <strain evidence="12 13">NPDC049639</strain>
    </source>
</reference>
<dbReference type="Gene3D" id="3.40.50.12160">
    <property type="entry name" value="Methylthiotransferase, N-terminal domain"/>
    <property type="match status" value="1"/>
</dbReference>
<evidence type="ECO:0000313" key="12">
    <source>
        <dbReference type="EMBL" id="MFI7587640.1"/>
    </source>
</evidence>
<dbReference type="InterPro" id="IPR002792">
    <property type="entry name" value="TRAM_dom"/>
</dbReference>
<dbReference type="NCBIfam" id="TIGR01125">
    <property type="entry name" value="30S ribosomal protein S12 methylthiotransferase RimO"/>
    <property type="match status" value="1"/>
</dbReference>
<keyword evidence="2 8" id="KW-0963">Cytoplasm</keyword>
<evidence type="ECO:0000256" key="1">
    <source>
        <dbReference type="ARBA" id="ARBA00022485"/>
    </source>
</evidence>
<dbReference type="SFLD" id="SFLDF00274">
    <property type="entry name" value="ribosomal_protein_S12_methylth"/>
    <property type="match status" value="1"/>
</dbReference>
<keyword evidence="12" id="KW-0689">Ribosomal protein</keyword>
<evidence type="ECO:0000256" key="2">
    <source>
        <dbReference type="ARBA" id="ARBA00022490"/>
    </source>
</evidence>
<dbReference type="InterPro" id="IPR012340">
    <property type="entry name" value="NA-bd_OB-fold"/>
</dbReference>
<gene>
    <name evidence="8 12" type="primary">rimO</name>
    <name evidence="12" type="ORF">ACIB24_11250</name>
</gene>
<dbReference type="RefSeq" id="WP_398279704.1">
    <property type="nucleotide sequence ID" value="NZ_JBITLV010000003.1"/>
</dbReference>
<evidence type="ECO:0000256" key="6">
    <source>
        <dbReference type="ARBA" id="ARBA00023004"/>
    </source>
</evidence>
<dbReference type="InterPro" id="IPR058240">
    <property type="entry name" value="rSAM_sf"/>
</dbReference>
<dbReference type="EMBL" id="JBITLV010000003">
    <property type="protein sequence ID" value="MFI7587640.1"/>
    <property type="molecule type" value="Genomic_DNA"/>
</dbReference>
<sequence>MTASRSVSLVTLGCARNEVDSEELAGRLEAAGWQLVDDASAADVAVVNTCGFVEQAKKDSIDTLLEAATLRDGGSSVQKVVAVGCLAERYGSELADSLPEADAVLGFDAYPELSRILDDVLHGHAPAPHVPRDRRALLPVSPVDRAAARAAHAASRELTDLPEGLAPASGPRVVRRRLDDAPWAPLKLASGCDRRCTFCAIPAFRGAFVSRPPAEVLTEARWLAEQGVRELFLVSENSTSYGKDLGDLTLLERLLPELAAIDGVERVRVSYLQPAELRPGLLEAIAATAGVAPYFDLSFQHSAPGVLRRMKRFGGTADFLDLVERVRAQAPAAGIRSNVIVGFPGETEAEFDELCHFLERARLDVVGVFGYSDEDGTLAADLDGKLDDAEIAARVAHVTDLVEELTAQRALDRIGETVEVVVEGADDDEPDVLVGRSAHQGPEVDGVTLLPGGSAARGDVVRAEVVDAAGVDVIAKGLA</sequence>
<keyword evidence="5 8" id="KW-0479">Metal-binding</keyword>
<dbReference type="PROSITE" id="PS51449">
    <property type="entry name" value="MTTASE_N"/>
    <property type="match status" value="1"/>
</dbReference>
<keyword evidence="13" id="KW-1185">Reference proteome</keyword>
<dbReference type="PROSITE" id="PS51918">
    <property type="entry name" value="RADICAL_SAM"/>
    <property type="match status" value="1"/>
</dbReference>
<dbReference type="SMART" id="SM00729">
    <property type="entry name" value="Elp3"/>
    <property type="match status" value="1"/>
</dbReference>
<feature type="binding site" evidence="8">
    <location>
        <position position="50"/>
    </location>
    <ligand>
        <name>[4Fe-4S] cluster</name>
        <dbReference type="ChEBI" id="CHEBI:49883"/>
        <label>1</label>
    </ligand>
</feature>
<comment type="similarity">
    <text evidence="8">Belongs to the methylthiotransferase family. RimO subfamily.</text>
</comment>
<dbReference type="GO" id="GO:0103039">
    <property type="term" value="F:protein methylthiotransferase activity"/>
    <property type="evidence" value="ECO:0007669"/>
    <property type="project" value="UniProtKB-EC"/>
</dbReference>
<feature type="domain" description="TRAM" evidence="9">
    <location>
        <begin position="411"/>
        <end position="479"/>
    </location>
</feature>
<keyword evidence="6 8" id="KW-0408">Iron</keyword>
<evidence type="ECO:0000259" key="9">
    <source>
        <dbReference type="PROSITE" id="PS50926"/>
    </source>
</evidence>
<dbReference type="InterPro" id="IPR005839">
    <property type="entry name" value="Methylthiotransferase"/>
</dbReference>